<reference evidence="5 6" key="1">
    <citation type="submission" date="2024-09" db="EMBL/GenBank/DDBJ databases">
        <authorList>
            <person name="Sun Q."/>
            <person name="Mori K."/>
        </authorList>
    </citation>
    <scope>NUCLEOTIDE SEQUENCE [LARGE SCALE GENOMIC DNA]</scope>
    <source>
        <strain evidence="5 6">JCM 14321</strain>
    </source>
</reference>
<protein>
    <submittedName>
        <fullName evidence="5">Heavy metal-responsive transcriptional regulator</fullName>
    </submittedName>
</protein>
<name>A0ABV5SUG9_9MICO</name>
<evidence type="ECO:0000256" key="3">
    <source>
        <dbReference type="ARBA" id="ARBA00023163"/>
    </source>
</evidence>
<dbReference type="PANTHER" id="PTHR30204">
    <property type="entry name" value="REDOX-CYCLING DRUG-SENSING TRANSCRIPTIONAL ACTIVATOR SOXR"/>
    <property type="match status" value="1"/>
</dbReference>
<dbReference type="SMART" id="SM00422">
    <property type="entry name" value="HTH_MERR"/>
    <property type="match status" value="1"/>
</dbReference>
<comment type="caution">
    <text evidence="5">The sequence shown here is derived from an EMBL/GenBank/DDBJ whole genome shotgun (WGS) entry which is preliminary data.</text>
</comment>
<dbReference type="SUPFAM" id="SSF46955">
    <property type="entry name" value="Putative DNA-binding domain"/>
    <property type="match status" value="1"/>
</dbReference>
<keyword evidence="6" id="KW-1185">Reference proteome</keyword>
<sequence>MRIGELADAVGVSTQAVRYYERERLMPAPTRGGNGYRAYDDQAVARIAFIRTAQSAGLTLVQIRSILDLRDRGVIPCDHVSDLIDDRLFEVRRRMAELAALEEELVQLRDRSERLDPADCSDGDICHIIAVQPQPSVLE</sequence>
<evidence type="ECO:0000256" key="2">
    <source>
        <dbReference type="ARBA" id="ARBA00023125"/>
    </source>
</evidence>
<dbReference type="InterPro" id="IPR047057">
    <property type="entry name" value="MerR_fam"/>
</dbReference>
<dbReference type="Proteomes" id="UP001589667">
    <property type="component" value="Unassembled WGS sequence"/>
</dbReference>
<dbReference type="PANTHER" id="PTHR30204:SF94">
    <property type="entry name" value="HEAVY METAL-DEPENDENT TRANSCRIPTIONAL REGULATOR HI_0293-RELATED"/>
    <property type="match status" value="1"/>
</dbReference>
<dbReference type="InterPro" id="IPR009061">
    <property type="entry name" value="DNA-bd_dom_put_sf"/>
</dbReference>
<proteinExistence type="predicted"/>
<keyword evidence="2" id="KW-0238">DNA-binding</keyword>
<feature type="domain" description="HTH merR-type" evidence="4">
    <location>
        <begin position="1"/>
        <end position="69"/>
    </location>
</feature>
<keyword evidence="1" id="KW-0805">Transcription regulation</keyword>
<accession>A0ABV5SUG9</accession>
<dbReference type="Gene3D" id="1.10.1660.10">
    <property type="match status" value="1"/>
</dbReference>
<dbReference type="EMBL" id="JBHMBL010000004">
    <property type="protein sequence ID" value="MFB9643984.1"/>
    <property type="molecule type" value="Genomic_DNA"/>
</dbReference>
<keyword evidence="3" id="KW-0804">Transcription</keyword>
<dbReference type="RefSeq" id="WP_157424413.1">
    <property type="nucleotide sequence ID" value="NZ_BAAANI010000005.1"/>
</dbReference>
<gene>
    <name evidence="5" type="ORF">ACFFQV_16960</name>
</gene>
<dbReference type="PRINTS" id="PR00040">
    <property type="entry name" value="HTHMERR"/>
</dbReference>
<dbReference type="InterPro" id="IPR000551">
    <property type="entry name" value="MerR-type_HTH_dom"/>
</dbReference>
<evidence type="ECO:0000256" key="1">
    <source>
        <dbReference type="ARBA" id="ARBA00023015"/>
    </source>
</evidence>
<evidence type="ECO:0000313" key="5">
    <source>
        <dbReference type="EMBL" id="MFB9643984.1"/>
    </source>
</evidence>
<dbReference type="CDD" id="cd04770">
    <property type="entry name" value="HTH_HMRTR"/>
    <property type="match status" value="1"/>
</dbReference>
<dbReference type="Pfam" id="PF13411">
    <property type="entry name" value="MerR_1"/>
    <property type="match status" value="1"/>
</dbReference>
<evidence type="ECO:0000259" key="4">
    <source>
        <dbReference type="PROSITE" id="PS50937"/>
    </source>
</evidence>
<evidence type="ECO:0000313" key="6">
    <source>
        <dbReference type="Proteomes" id="UP001589667"/>
    </source>
</evidence>
<organism evidence="5 6">
    <name type="scientific">Agromyces lapidis</name>
    <dbReference type="NCBI Taxonomy" id="279574"/>
    <lineage>
        <taxon>Bacteria</taxon>
        <taxon>Bacillati</taxon>
        <taxon>Actinomycetota</taxon>
        <taxon>Actinomycetes</taxon>
        <taxon>Micrococcales</taxon>
        <taxon>Microbacteriaceae</taxon>
        <taxon>Agromyces</taxon>
    </lineage>
</organism>
<dbReference type="PROSITE" id="PS50937">
    <property type="entry name" value="HTH_MERR_2"/>
    <property type="match status" value="1"/>
</dbReference>